<gene>
    <name evidence="1" type="ORF">WUBG_01876</name>
</gene>
<reference evidence="2" key="1">
    <citation type="submission" date="2012-08" db="EMBL/GenBank/DDBJ databases">
        <title>The Genome Sequence of Wuchereria bancrofti.</title>
        <authorList>
            <person name="Nutman T.B."/>
            <person name="Fink D.L."/>
            <person name="Russ C."/>
            <person name="Young S."/>
            <person name="Zeng Q."/>
            <person name="Koehrsen M."/>
            <person name="Alvarado L."/>
            <person name="Berlin A."/>
            <person name="Chapman S.B."/>
            <person name="Chen Z."/>
            <person name="Freedman E."/>
            <person name="Gellesch M."/>
            <person name="Goldberg J."/>
            <person name="Griggs A."/>
            <person name="Gujja S."/>
            <person name="Heilman E.R."/>
            <person name="Heiman D."/>
            <person name="Hepburn T."/>
            <person name="Howarth C."/>
            <person name="Jen D."/>
            <person name="Larson L."/>
            <person name="Lewis B."/>
            <person name="Mehta T."/>
            <person name="Park D."/>
            <person name="Pearson M."/>
            <person name="Roberts A."/>
            <person name="Saif S."/>
            <person name="Shea T."/>
            <person name="Shenoy N."/>
            <person name="Sisk P."/>
            <person name="Stolte C."/>
            <person name="Sykes S."/>
            <person name="Walk T."/>
            <person name="White J."/>
            <person name="Yandava C."/>
            <person name="Haas B."/>
            <person name="Henn M.R."/>
            <person name="Nusbaum C."/>
            <person name="Birren B."/>
        </authorList>
    </citation>
    <scope>NUCLEOTIDE SEQUENCE [LARGE SCALE GENOMIC DNA]</scope>
    <source>
        <strain evidence="2">NA</strain>
    </source>
</reference>
<comment type="caution">
    <text evidence="1">The sequence shown here is derived from an EMBL/GenBank/DDBJ whole genome shotgun (WGS) entry which is preliminary data.</text>
</comment>
<organism evidence="1 2">
    <name type="scientific">Wuchereria bancrofti</name>
    <dbReference type="NCBI Taxonomy" id="6293"/>
    <lineage>
        <taxon>Eukaryota</taxon>
        <taxon>Metazoa</taxon>
        <taxon>Ecdysozoa</taxon>
        <taxon>Nematoda</taxon>
        <taxon>Chromadorea</taxon>
        <taxon>Rhabditida</taxon>
        <taxon>Spirurina</taxon>
        <taxon>Spiruromorpha</taxon>
        <taxon>Filarioidea</taxon>
        <taxon>Onchocercidae</taxon>
        <taxon>Wuchereria</taxon>
    </lineage>
</organism>
<sequence>MRLSNGIITSSIDDVSVGSRASEATKAVSVRRSTFLAISSAQAAVTEVRRKNRESGWLGTYLLAVIRSFPHGSLVDRFLQIWLRLYRVRRPVSPLLSS</sequence>
<protein>
    <submittedName>
        <fullName evidence="1">Uncharacterized protein</fullName>
    </submittedName>
</protein>
<dbReference type="AlphaFoldDB" id="J9FC97"/>
<dbReference type="EMBL" id="ADBV01000459">
    <property type="protein sequence ID" value="EJW87212.1"/>
    <property type="molecule type" value="Genomic_DNA"/>
</dbReference>
<proteinExistence type="predicted"/>
<accession>J9FC97</accession>
<dbReference type="Proteomes" id="UP000004810">
    <property type="component" value="Unassembled WGS sequence"/>
</dbReference>
<evidence type="ECO:0000313" key="2">
    <source>
        <dbReference type="Proteomes" id="UP000004810"/>
    </source>
</evidence>
<evidence type="ECO:0000313" key="1">
    <source>
        <dbReference type="EMBL" id="EJW87212.1"/>
    </source>
</evidence>
<name>J9FC97_WUCBA</name>